<dbReference type="Proteomes" id="UP001321473">
    <property type="component" value="Unassembled WGS sequence"/>
</dbReference>
<sequence length="79" mass="8767">MRGSRVIRLYRRIPGRSFCQQPQCICRALASVPFPASQGEEPLIYRCVAQSSSRKGFVPLVKTNLKQDEARSAASVLVS</sequence>
<protein>
    <submittedName>
        <fullName evidence="1">Uncharacterized protein</fullName>
    </submittedName>
</protein>
<gene>
    <name evidence="1" type="ORF">V5799_027080</name>
</gene>
<dbReference type="AlphaFoldDB" id="A0AAQ4DGR6"/>
<comment type="caution">
    <text evidence="1">The sequence shown here is derived from an EMBL/GenBank/DDBJ whole genome shotgun (WGS) entry which is preliminary data.</text>
</comment>
<reference evidence="1 2" key="1">
    <citation type="journal article" date="2023" name="Arcadia Sci">
        <title>De novo assembly of a long-read Amblyomma americanum tick genome.</title>
        <authorList>
            <person name="Chou S."/>
            <person name="Poskanzer K.E."/>
            <person name="Rollins M."/>
            <person name="Thuy-Boun P.S."/>
        </authorList>
    </citation>
    <scope>NUCLEOTIDE SEQUENCE [LARGE SCALE GENOMIC DNA]</scope>
    <source>
        <strain evidence="1">F_SG_1</strain>
        <tissue evidence="1">Salivary glands</tissue>
    </source>
</reference>
<keyword evidence="2" id="KW-1185">Reference proteome</keyword>
<evidence type="ECO:0000313" key="2">
    <source>
        <dbReference type="Proteomes" id="UP001321473"/>
    </source>
</evidence>
<organism evidence="1 2">
    <name type="scientific">Amblyomma americanum</name>
    <name type="common">Lone star tick</name>
    <dbReference type="NCBI Taxonomy" id="6943"/>
    <lineage>
        <taxon>Eukaryota</taxon>
        <taxon>Metazoa</taxon>
        <taxon>Ecdysozoa</taxon>
        <taxon>Arthropoda</taxon>
        <taxon>Chelicerata</taxon>
        <taxon>Arachnida</taxon>
        <taxon>Acari</taxon>
        <taxon>Parasitiformes</taxon>
        <taxon>Ixodida</taxon>
        <taxon>Ixodoidea</taxon>
        <taxon>Ixodidae</taxon>
        <taxon>Amblyomminae</taxon>
        <taxon>Amblyomma</taxon>
    </lineage>
</organism>
<dbReference type="EMBL" id="JARKHS020030889">
    <property type="protein sequence ID" value="KAK8761656.1"/>
    <property type="molecule type" value="Genomic_DNA"/>
</dbReference>
<accession>A0AAQ4DGR6</accession>
<proteinExistence type="predicted"/>
<evidence type="ECO:0000313" key="1">
    <source>
        <dbReference type="EMBL" id="KAK8761656.1"/>
    </source>
</evidence>
<name>A0AAQ4DGR6_AMBAM</name>